<dbReference type="CDD" id="cd00063">
    <property type="entry name" value="FN3"/>
    <property type="match status" value="4"/>
</dbReference>
<evidence type="ECO:0000313" key="6">
    <source>
        <dbReference type="Proteomes" id="UP000199087"/>
    </source>
</evidence>
<feature type="domain" description="Fibronectin type-III" evidence="3">
    <location>
        <begin position="776"/>
        <end position="863"/>
    </location>
</feature>
<feature type="compositionally biased region" description="Low complexity" evidence="2">
    <location>
        <begin position="122"/>
        <end position="138"/>
    </location>
</feature>
<reference evidence="6" key="1">
    <citation type="submission" date="2015-05" db="EMBL/GenBank/DDBJ databases">
        <authorList>
            <person name="Urmite Genomes"/>
        </authorList>
    </citation>
    <scope>NUCLEOTIDE SEQUENCE [LARGE SCALE GENOMIC DNA]</scope>
    <source>
        <strain evidence="6">LF1</strain>
    </source>
</reference>
<dbReference type="EMBL" id="CVRB01000001">
    <property type="protein sequence ID" value="CRK80300.1"/>
    <property type="molecule type" value="Genomic_DNA"/>
</dbReference>
<dbReference type="Proteomes" id="UP000199087">
    <property type="component" value="Unassembled WGS sequence"/>
</dbReference>
<dbReference type="STRING" id="1499688.BN000_00181"/>
<protein>
    <submittedName>
        <fullName evidence="5">Glycerophosphoryl diester phosphodiesterase</fullName>
    </submittedName>
</protein>
<name>A0A0U1NQI2_9BACI</name>
<dbReference type="RefSeq" id="WP_090629626.1">
    <property type="nucleotide sequence ID" value="NZ_CVRB01000001.1"/>
</dbReference>
<keyword evidence="6" id="KW-1185">Reference proteome</keyword>
<dbReference type="PRINTS" id="PR00014">
    <property type="entry name" value="FNTYPEIII"/>
</dbReference>
<dbReference type="Pfam" id="PF03009">
    <property type="entry name" value="GDPD"/>
    <property type="match status" value="1"/>
</dbReference>
<dbReference type="GO" id="GO:0006629">
    <property type="term" value="P:lipid metabolic process"/>
    <property type="evidence" value="ECO:0007669"/>
    <property type="project" value="InterPro"/>
</dbReference>
<feature type="domain" description="Fibronectin type-III" evidence="3">
    <location>
        <begin position="50"/>
        <end position="137"/>
    </location>
</feature>
<dbReference type="SUPFAM" id="SSF51695">
    <property type="entry name" value="PLC-like phosphodiesterases"/>
    <property type="match status" value="1"/>
</dbReference>
<dbReference type="InterPro" id="IPR036116">
    <property type="entry name" value="FN3_sf"/>
</dbReference>
<dbReference type="AlphaFoldDB" id="A0A0U1NQI2"/>
<dbReference type="InterPro" id="IPR013783">
    <property type="entry name" value="Ig-like_fold"/>
</dbReference>
<feature type="domain" description="GP-PDE" evidence="4">
    <location>
        <begin position="330"/>
        <end position="570"/>
    </location>
</feature>
<dbReference type="Pfam" id="PF00041">
    <property type="entry name" value="fn3"/>
    <property type="match status" value="5"/>
</dbReference>
<gene>
    <name evidence="5" type="ORF">BN000_00181</name>
</gene>
<evidence type="ECO:0000259" key="4">
    <source>
        <dbReference type="PROSITE" id="PS51704"/>
    </source>
</evidence>
<evidence type="ECO:0000313" key="5">
    <source>
        <dbReference type="EMBL" id="CRK80300.1"/>
    </source>
</evidence>
<dbReference type="InterPro" id="IPR017946">
    <property type="entry name" value="PLC-like_Pdiesterase_TIM-brl"/>
</dbReference>
<dbReference type="PANTHER" id="PTHR46708">
    <property type="entry name" value="TENASCIN"/>
    <property type="match status" value="1"/>
</dbReference>
<dbReference type="PROSITE" id="PS51704">
    <property type="entry name" value="GP_PDE"/>
    <property type="match status" value="1"/>
</dbReference>
<dbReference type="InterPro" id="IPR050991">
    <property type="entry name" value="ECM_Regulatory_Proteins"/>
</dbReference>
<evidence type="ECO:0000256" key="1">
    <source>
        <dbReference type="ARBA" id="ARBA00022737"/>
    </source>
</evidence>
<evidence type="ECO:0000256" key="2">
    <source>
        <dbReference type="SAM" id="MobiDB-lite"/>
    </source>
</evidence>
<dbReference type="InterPro" id="IPR030395">
    <property type="entry name" value="GP_PDE_dom"/>
</dbReference>
<dbReference type="Gene3D" id="3.20.20.190">
    <property type="entry name" value="Phosphatidylinositol (PI) phosphodiesterase"/>
    <property type="match status" value="1"/>
</dbReference>
<evidence type="ECO:0000259" key="3">
    <source>
        <dbReference type="PROSITE" id="PS50853"/>
    </source>
</evidence>
<dbReference type="SMART" id="SM00060">
    <property type="entry name" value="FN3"/>
    <property type="match status" value="5"/>
</dbReference>
<sequence>MGKYRVFGSLFDRIFRNDLNANFDDIDKDITDIMKRLTALEQGGNVVPVVPADVTGLAVSNLSFTTLTLTWSASMGATSYDIYKNGVLLTNVSAPTFNVTSLTSNTLYTFKVVAKNSVGSAPGTGSGASISTTTLGSSQAAPNPVTNLQVGTVTSNSISVTWTAPSGGTAVANYEVAYSSDGGSTYTVASSAVNPGSTSYTVNGLNPSKAYIVRVVALDASSNRSSAVTVNATTSSIGLPNDVTNLNVTNITQTSLTLNWTASNGTSYDIYKDGVKIGNTTQTSYNVTGLSSGIQYTFKVKAINASGESAGVTVTARTTGNITIADMKLPFVVAHGGGERIYPEHTLYAYQNVFNDGCKYIEQDVQILGDGTVACIHDNTVDVVTTGSGPVTSFNETTFRQLIFDNNKFFPTAPGYPVVNMSTLEDVFKTFNASILYVIEIKSNSDVDNILALANKYQLQDNIVWQTMVPTAMEYAIQKGAKMTMVGCDPGTLDLNYLKSIGVKYTGYNTNQLTDELIGQMKSMGFGVATFTLNGNLPKSQTDRQAWKGWLDRGVDFTFSDEPVYLSGNDSHVKLKDTFDTQRWYHGMIPFYYDKSPTVPYYRGKFSGGNKWGLRTVDYLGTMFVHQGWGSPVQAGNYKIKFDLTYPAAPPSDTGAWGTIVFESPIDNFNNVNPTSFGYQCALRWNGQLMLWLKNGTSTTVLGSVSTPQMVAGQKATIEIEVTPTAIYARRLDTTPTYETTANDVTHRGSHYFFFGSYEIDADFSNATITHTDAVIPIDVTGLNSTKVQATGLTLNWTKSANAGSYDVYQDGAKIGSTTESIFYVRGLKPSTNYNFKVIAKNSKGSSAGSGSGANGTLSTSPKEVANPLANGIGSTTLTLKWDASTGATSYDVYNGSTLLGNVTSPTYNVTGLTANTSYKFYIYSKNAAGKSFGVPVTVTTTS</sequence>
<feature type="domain" description="Fibronectin type-III" evidence="3">
    <location>
        <begin position="864"/>
        <end position="943"/>
    </location>
</feature>
<proteinExistence type="predicted"/>
<dbReference type="Gene3D" id="2.60.40.10">
    <property type="entry name" value="Immunoglobulins"/>
    <property type="match status" value="5"/>
</dbReference>
<dbReference type="GO" id="GO:0008081">
    <property type="term" value="F:phosphoric diester hydrolase activity"/>
    <property type="evidence" value="ECO:0007669"/>
    <property type="project" value="InterPro"/>
</dbReference>
<organism evidence="5 6">
    <name type="scientific">Neobacillus massiliamazoniensis</name>
    <dbReference type="NCBI Taxonomy" id="1499688"/>
    <lineage>
        <taxon>Bacteria</taxon>
        <taxon>Bacillati</taxon>
        <taxon>Bacillota</taxon>
        <taxon>Bacilli</taxon>
        <taxon>Bacillales</taxon>
        <taxon>Bacillaceae</taxon>
        <taxon>Neobacillus</taxon>
    </lineage>
</organism>
<feature type="domain" description="Fibronectin type-III" evidence="3">
    <location>
        <begin position="144"/>
        <end position="237"/>
    </location>
</feature>
<dbReference type="PROSITE" id="PS50853">
    <property type="entry name" value="FN3"/>
    <property type="match status" value="5"/>
</dbReference>
<dbReference type="InterPro" id="IPR003961">
    <property type="entry name" value="FN3_dom"/>
</dbReference>
<feature type="region of interest" description="Disordered" evidence="2">
    <location>
        <begin position="122"/>
        <end position="143"/>
    </location>
</feature>
<dbReference type="PANTHER" id="PTHR46708:SF2">
    <property type="entry name" value="FIBRONECTIN TYPE-III DOMAIN-CONTAINING PROTEIN"/>
    <property type="match status" value="1"/>
</dbReference>
<dbReference type="PROSITE" id="PS50007">
    <property type="entry name" value="PIPLC_X_DOMAIN"/>
    <property type="match status" value="1"/>
</dbReference>
<accession>A0A0U1NQI2</accession>
<dbReference type="OrthoDB" id="384721at2"/>
<feature type="domain" description="Fibronectin type-III" evidence="3">
    <location>
        <begin position="242"/>
        <end position="322"/>
    </location>
</feature>
<dbReference type="SUPFAM" id="SSF49265">
    <property type="entry name" value="Fibronectin type III"/>
    <property type="match status" value="3"/>
</dbReference>
<keyword evidence="1" id="KW-0677">Repeat</keyword>